<feature type="non-terminal residue" evidence="1">
    <location>
        <position position="73"/>
    </location>
</feature>
<evidence type="ECO:0000313" key="1">
    <source>
        <dbReference type="EMBL" id="CAK0815810.1"/>
    </source>
</evidence>
<dbReference type="EMBL" id="CAUYUJ010006013">
    <property type="protein sequence ID" value="CAK0815810.1"/>
    <property type="molecule type" value="Genomic_DNA"/>
</dbReference>
<proteinExistence type="predicted"/>
<comment type="caution">
    <text evidence="1">The sequence shown here is derived from an EMBL/GenBank/DDBJ whole genome shotgun (WGS) entry which is preliminary data.</text>
</comment>
<accession>A0ABN9RDZ3</accession>
<dbReference type="Proteomes" id="UP001189429">
    <property type="component" value="Unassembled WGS sequence"/>
</dbReference>
<gene>
    <name evidence="1" type="ORF">PCOR1329_LOCUS18978</name>
</gene>
<name>A0ABN9RDZ3_9DINO</name>
<reference evidence="1" key="1">
    <citation type="submission" date="2023-10" db="EMBL/GenBank/DDBJ databases">
        <authorList>
            <person name="Chen Y."/>
            <person name="Shah S."/>
            <person name="Dougan E. K."/>
            <person name="Thang M."/>
            <person name="Chan C."/>
        </authorList>
    </citation>
    <scope>NUCLEOTIDE SEQUENCE [LARGE SCALE GENOMIC DNA]</scope>
</reference>
<evidence type="ECO:0008006" key="3">
    <source>
        <dbReference type="Google" id="ProtNLM"/>
    </source>
</evidence>
<evidence type="ECO:0000313" key="2">
    <source>
        <dbReference type="Proteomes" id="UP001189429"/>
    </source>
</evidence>
<protein>
    <recommendedName>
        <fullName evidence="3">MATE family efflux transporter</fullName>
    </recommendedName>
</protein>
<keyword evidence="2" id="KW-1185">Reference proteome</keyword>
<organism evidence="1 2">
    <name type="scientific">Prorocentrum cordatum</name>
    <dbReference type="NCBI Taxonomy" id="2364126"/>
    <lineage>
        <taxon>Eukaryota</taxon>
        <taxon>Sar</taxon>
        <taxon>Alveolata</taxon>
        <taxon>Dinophyceae</taxon>
        <taxon>Prorocentrales</taxon>
        <taxon>Prorocentraceae</taxon>
        <taxon>Prorocentrum</taxon>
    </lineage>
</organism>
<feature type="non-terminal residue" evidence="1">
    <location>
        <position position="1"/>
    </location>
</feature>
<sequence>ALLASHIREGKDEKKPFAAQVTRLLSVLGPGLMVCLADSDIGGLSTMAMAGSETGYTLVSMQFVLIPALYLVQ</sequence>